<gene>
    <name evidence="4" type="ORF">MIMGU_mgv1a001831mg</name>
</gene>
<evidence type="ECO:0000313" key="4">
    <source>
        <dbReference type="EMBL" id="EYU43618.1"/>
    </source>
</evidence>
<accession>A0A022RV48</accession>
<feature type="region of interest" description="Disordered" evidence="2">
    <location>
        <begin position="212"/>
        <end position="234"/>
    </location>
</feature>
<dbReference type="PROSITE" id="PS50089">
    <property type="entry name" value="ZF_RING_2"/>
    <property type="match status" value="1"/>
</dbReference>
<feature type="domain" description="RING-type" evidence="3">
    <location>
        <begin position="695"/>
        <end position="734"/>
    </location>
</feature>
<organism evidence="4 5">
    <name type="scientific">Erythranthe guttata</name>
    <name type="common">Yellow monkey flower</name>
    <name type="synonym">Mimulus guttatus</name>
    <dbReference type="NCBI Taxonomy" id="4155"/>
    <lineage>
        <taxon>Eukaryota</taxon>
        <taxon>Viridiplantae</taxon>
        <taxon>Streptophyta</taxon>
        <taxon>Embryophyta</taxon>
        <taxon>Tracheophyta</taxon>
        <taxon>Spermatophyta</taxon>
        <taxon>Magnoliopsida</taxon>
        <taxon>eudicotyledons</taxon>
        <taxon>Gunneridae</taxon>
        <taxon>Pentapetalae</taxon>
        <taxon>asterids</taxon>
        <taxon>lamiids</taxon>
        <taxon>Lamiales</taxon>
        <taxon>Phrymaceae</taxon>
        <taxon>Erythranthe</taxon>
    </lineage>
</organism>
<dbReference type="STRING" id="4155.A0A022RV48"/>
<dbReference type="InterPro" id="IPR013083">
    <property type="entry name" value="Znf_RING/FYVE/PHD"/>
</dbReference>
<keyword evidence="1" id="KW-0863">Zinc-finger</keyword>
<dbReference type="SUPFAM" id="SSF57850">
    <property type="entry name" value="RING/U-box"/>
    <property type="match status" value="1"/>
</dbReference>
<dbReference type="Pfam" id="PF13920">
    <property type="entry name" value="zf-C3HC4_3"/>
    <property type="match status" value="1"/>
</dbReference>
<dbReference type="GO" id="GO:0008270">
    <property type="term" value="F:zinc ion binding"/>
    <property type="evidence" value="ECO:0007669"/>
    <property type="project" value="UniProtKB-KW"/>
</dbReference>
<evidence type="ECO:0000259" key="3">
    <source>
        <dbReference type="PROSITE" id="PS50089"/>
    </source>
</evidence>
<keyword evidence="1" id="KW-0479">Metal-binding</keyword>
<name>A0A022RV48_ERYGU</name>
<feature type="compositionally biased region" description="Polar residues" evidence="2">
    <location>
        <begin position="139"/>
        <end position="150"/>
    </location>
</feature>
<evidence type="ECO:0000256" key="2">
    <source>
        <dbReference type="SAM" id="MobiDB-lite"/>
    </source>
</evidence>
<evidence type="ECO:0000313" key="5">
    <source>
        <dbReference type="Proteomes" id="UP000030748"/>
    </source>
</evidence>
<feature type="region of interest" description="Disordered" evidence="2">
    <location>
        <begin position="139"/>
        <end position="191"/>
    </location>
</feature>
<dbReference type="EMBL" id="KI630240">
    <property type="protein sequence ID" value="EYU43618.1"/>
    <property type="molecule type" value="Genomic_DNA"/>
</dbReference>
<feature type="compositionally biased region" description="Polar residues" evidence="2">
    <location>
        <begin position="394"/>
        <end position="405"/>
    </location>
</feature>
<protein>
    <recommendedName>
        <fullName evidence="3">RING-type domain-containing protein</fullName>
    </recommendedName>
</protein>
<dbReference type="eggNOG" id="ENOG502QQ19">
    <property type="taxonomic scope" value="Eukaryota"/>
</dbReference>
<feature type="region of interest" description="Disordered" evidence="2">
    <location>
        <begin position="303"/>
        <end position="327"/>
    </location>
</feature>
<evidence type="ECO:0000256" key="1">
    <source>
        <dbReference type="PROSITE-ProRule" id="PRU00175"/>
    </source>
</evidence>
<keyword evidence="5" id="KW-1185">Reference proteome</keyword>
<dbReference type="PANTHER" id="PTHR47820:SF3">
    <property type="entry name" value="OS07G0499800 PROTEIN"/>
    <property type="match status" value="1"/>
</dbReference>
<feature type="compositionally biased region" description="Acidic residues" evidence="2">
    <location>
        <begin position="166"/>
        <end position="176"/>
    </location>
</feature>
<feature type="compositionally biased region" description="Basic and acidic residues" evidence="2">
    <location>
        <begin position="513"/>
        <end position="524"/>
    </location>
</feature>
<feature type="region of interest" description="Disordered" evidence="2">
    <location>
        <begin position="513"/>
        <end position="565"/>
    </location>
</feature>
<sequence>MASSQVEIAPSSPFAVHNPRRRDPCFNQLVIPNDNTSSSSSSRHIDLWVHQPQWQTTKTTPVNDTNNNNNDNRGKHNDKHKQKQKQTDDKWARAREIVFDHHRHPKPERLVDEEVSNLRGVSSLVQKWRGFEAEAKFSGNRTSNTINSPDNAPPVLMTSTSAGGGGEDDPFGEDWESSSTTPNVAFSAPASDATEIERLRVADIIRKLTDDVVTSSESPPRPRTSVDQTTTTTAAAAEQRCCFSLSSPRIRGRQAYNDLLTQMERDKQNELQGLIARKPVSKFSHRGRIQALLRFRFLRRGSMMEPPPHPQQGRPSNTTIQSHNKPMPSPALVHLRERVDPCAQNVSDPAAAASLYQQGKENESNQLITNSVESCLRQDEDFDHRETSPLSRFMSQETNYESSNESLDRTFQNKEEEEETATLVQINNFTAQQTNYDDELRGDCDDDPHKVRNNTDWIDEVSRPRSDWEDLRQARYQEMLDPFVDNEEIRALLGRRSVSTFLSSGLRERIDRVMISRSEGKQSDLKSNNHTPQGKDEGLPEQEEEALVSEEDTEQDAQGGGYGDYFDEYEEAESSVGQQYDECDDYADNVTAASPCTQQSSSYYSQDNAPNSSYRSQPAIEMELIYDLRGHMEQLHQEMSELRKSIKCCMDMQMKMQRSIKNEVANAVALNHSGCADPKNGGRKPVKRVTSGGRCCICCKMQVDSLLYRCGHMCTCFKCAHELQWSSGKCPICRAPILDVVRTYSNHSSYKPI</sequence>
<dbReference type="PANTHER" id="PTHR47820">
    <property type="entry name" value="BNAC05G24000D PROTEIN"/>
    <property type="match status" value="1"/>
</dbReference>
<dbReference type="InterPro" id="IPR001841">
    <property type="entry name" value="Znf_RING"/>
</dbReference>
<reference evidence="4 5" key="1">
    <citation type="journal article" date="2013" name="Proc. Natl. Acad. Sci. U.S.A.">
        <title>Fine-scale variation in meiotic recombination in Mimulus inferred from population shotgun sequencing.</title>
        <authorList>
            <person name="Hellsten U."/>
            <person name="Wright K.M."/>
            <person name="Jenkins J."/>
            <person name="Shu S."/>
            <person name="Yuan Y."/>
            <person name="Wessler S.R."/>
            <person name="Schmutz J."/>
            <person name="Willis J.H."/>
            <person name="Rokhsar D.S."/>
        </authorList>
    </citation>
    <scope>NUCLEOTIDE SEQUENCE [LARGE SCALE GENOMIC DNA]</scope>
    <source>
        <strain evidence="5">cv. DUN x IM62</strain>
    </source>
</reference>
<dbReference type="Proteomes" id="UP000030748">
    <property type="component" value="Unassembled WGS sequence"/>
</dbReference>
<dbReference type="CDD" id="cd16647">
    <property type="entry name" value="mRING-HC-C3HC5_NEU1"/>
    <property type="match status" value="1"/>
</dbReference>
<feature type="compositionally biased region" description="Acidic residues" evidence="2">
    <location>
        <begin position="539"/>
        <end position="555"/>
    </location>
</feature>
<feature type="region of interest" description="Disordered" evidence="2">
    <location>
        <begin position="1"/>
        <end position="90"/>
    </location>
</feature>
<dbReference type="AlphaFoldDB" id="A0A022RV48"/>
<feature type="compositionally biased region" description="Low complexity" evidence="2">
    <location>
        <begin position="56"/>
        <end position="71"/>
    </location>
</feature>
<proteinExistence type="predicted"/>
<feature type="region of interest" description="Disordered" evidence="2">
    <location>
        <begin position="394"/>
        <end position="416"/>
    </location>
</feature>
<keyword evidence="1" id="KW-0862">Zinc</keyword>
<dbReference type="Gene3D" id="3.30.40.10">
    <property type="entry name" value="Zinc/RING finger domain, C3HC4 (zinc finger)"/>
    <property type="match status" value="1"/>
</dbReference>
<feature type="compositionally biased region" description="Polar residues" evidence="2">
    <location>
        <begin position="313"/>
        <end position="324"/>
    </location>
</feature>